<dbReference type="InterPro" id="IPR016024">
    <property type="entry name" value="ARM-type_fold"/>
</dbReference>
<dbReference type="Pfam" id="PF24139">
    <property type="entry name" value="TPR_TNPO3_IPO13_4th"/>
    <property type="match status" value="1"/>
</dbReference>
<dbReference type="InterPro" id="IPR057942">
    <property type="entry name" value="TPR_TNPO3_IPO13_3rd"/>
</dbReference>
<evidence type="ECO:0000313" key="3">
    <source>
        <dbReference type="WBParaSite" id="Pan_g428.t1"/>
    </source>
</evidence>
<evidence type="ECO:0000313" key="2">
    <source>
        <dbReference type="Proteomes" id="UP000492821"/>
    </source>
</evidence>
<reference evidence="2" key="1">
    <citation type="journal article" date="2013" name="Genetics">
        <title>The draft genome and transcriptome of Panagrellus redivivus are shaped by the harsh demands of a free-living lifestyle.</title>
        <authorList>
            <person name="Srinivasan J."/>
            <person name="Dillman A.R."/>
            <person name="Macchietto M.G."/>
            <person name="Heikkinen L."/>
            <person name="Lakso M."/>
            <person name="Fracchia K.M."/>
            <person name="Antoshechkin I."/>
            <person name="Mortazavi A."/>
            <person name="Wong G."/>
            <person name="Sternberg P.W."/>
        </authorList>
    </citation>
    <scope>NUCLEOTIDE SEQUENCE [LARGE SCALE GENOMIC DNA]</scope>
    <source>
        <strain evidence="2">MT8872</strain>
    </source>
</reference>
<dbReference type="InterPro" id="IPR058537">
    <property type="entry name" value="TPR_TNPO3_IPO13_4th"/>
</dbReference>
<dbReference type="InterPro" id="IPR051345">
    <property type="entry name" value="Importin_beta-like_NTR"/>
</dbReference>
<keyword evidence="2" id="KW-1185">Reference proteome</keyword>
<dbReference type="SMART" id="SM00913">
    <property type="entry name" value="IBN_N"/>
    <property type="match status" value="1"/>
</dbReference>
<organism evidence="2 3">
    <name type="scientific">Panagrellus redivivus</name>
    <name type="common">Microworm</name>
    <dbReference type="NCBI Taxonomy" id="6233"/>
    <lineage>
        <taxon>Eukaryota</taxon>
        <taxon>Metazoa</taxon>
        <taxon>Ecdysozoa</taxon>
        <taxon>Nematoda</taxon>
        <taxon>Chromadorea</taxon>
        <taxon>Rhabditida</taxon>
        <taxon>Tylenchina</taxon>
        <taxon>Panagrolaimomorpha</taxon>
        <taxon>Panagrolaimoidea</taxon>
        <taxon>Panagrolaimidae</taxon>
        <taxon>Panagrellus</taxon>
    </lineage>
</organism>
<dbReference type="InterPro" id="IPR013598">
    <property type="entry name" value="Exportin-1/Importin-b-like"/>
</dbReference>
<dbReference type="PANTHER" id="PTHR12363">
    <property type="entry name" value="TRANSPORTIN 3 AND IMPORTIN 13"/>
    <property type="match status" value="1"/>
</dbReference>
<dbReference type="SUPFAM" id="SSF48371">
    <property type="entry name" value="ARM repeat"/>
    <property type="match status" value="1"/>
</dbReference>
<dbReference type="InterPro" id="IPR001494">
    <property type="entry name" value="Importin-beta_N"/>
</dbReference>
<protein>
    <submittedName>
        <fullName evidence="3">Importin N-terminal domain-containing protein</fullName>
    </submittedName>
</protein>
<dbReference type="GO" id="GO:0006606">
    <property type="term" value="P:protein import into nucleus"/>
    <property type="evidence" value="ECO:0007669"/>
    <property type="project" value="TreeGrafter"/>
</dbReference>
<dbReference type="WBParaSite" id="Pan_g428.t1">
    <property type="protein sequence ID" value="Pan_g428.t1"/>
    <property type="gene ID" value="Pan_g428"/>
</dbReference>
<evidence type="ECO:0000259" key="1">
    <source>
        <dbReference type="SMART" id="SM00913"/>
    </source>
</evidence>
<dbReference type="GO" id="GO:0005737">
    <property type="term" value="C:cytoplasm"/>
    <property type="evidence" value="ECO:0007669"/>
    <property type="project" value="TreeGrafter"/>
</dbReference>
<dbReference type="Pfam" id="PF24140">
    <property type="entry name" value="TPR_TNPO3_IPO13_3rd"/>
    <property type="match status" value="1"/>
</dbReference>
<dbReference type="PANTHER" id="PTHR12363:SF42">
    <property type="entry name" value="TRANSPORTIN-3"/>
    <property type="match status" value="1"/>
</dbReference>
<reference evidence="3" key="2">
    <citation type="submission" date="2020-10" db="UniProtKB">
        <authorList>
            <consortium name="WormBaseParasite"/>
        </authorList>
    </citation>
    <scope>IDENTIFICATION</scope>
</reference>
<dbReference type="Gene3D" id="1.25.10.10">
    <property type="entry name" value="Leucine-rich Repeat Variant"/>
    <property type="match status" value="1"/>
</dbReference>
<dbReference type="Pfam" id="PF08389">
    <property type="entry name" value="Xpo1"/>
    <property type="match status" value="1"/>
</dbReference>
<dbReference type="InterPro" id="IPR057941">
    <property type="entry name" value="TPR_TNPO3_IPO13_2nd"/>
</dbReference>
<dbReference type="InterPro" id="IPR011989">
    <property type="entry name" value="ARM-like"/>
</dbReference>
<dbReference type="GO" id="GO:0031267">
    <property type="term" value="F:small GTPase binding"/>
    <property type="evidence" value="ECO:0007669"/>
    <property type="project" value="InterPro"/>
</dbReference>
<proteinExistence type="predicted"/>
<name>A0A7E4VZI7_PANRE</name>
<sequence length="956" mass="108684">MEDIETVYQAIECLNGSVAEQSSAAAKWLSEFQGTLGAWRISDELLQHNRHYQAAYFGAQTIRTKILKDFRELPPESYESLRDSLVQHLKRVEALNPDEFAVIVTQLALALADLYLQVPEWIGIADIVNLFNAADSDGSLNILLSLLRVFPEELSSRYLKLGANRRSAVQQEFATHFDTVINLLSHILQTHQNNPNLVKKLMQCVGPWINNPLNDTDNFASSTLFQSMLAFLNNTNAPADIYECICEALCSACLLCEDTTRHAKLASVMQQGMYSTVNTFKALVALEDFEKLASLARVYVELAESLLEECVNNPDKPLGDLRTIELLIFVVEYHDFSLTEMTFNVWYRMSEFLFQVTDDDFYTHLLNQFRPIIEQFIMCLYRHCQLDVDFVGVPDEKDDFVEFRKRASESIKDVSFIIGTQNLLKNMLHLITSDTNPRWNELESAIFIASMAVGNVPGSEETMLPHLLTIIFSMPEQTHVALLNTSVELVGNVPEWLEEHQEMLPKVFKWLIGLSSQEHLLKSAAESIENIARINYVHLREYFPDLLVFLQRAQKAAFKSPMIESAALAMLRSCAILLNDMNGAYIAEQLTLLCRDSLERLEMIATVRSAGHSFSTNENDWNQVSTDPLVWLDRVTAVFKALKPWNNQLAFQEEHNKTNGAPDQIPPCPWVTLGTQVCQSVALAIQAYQDNYRIVEHACRCSRYIIRSMGIQAVMFVGELATLTLQVYKAHPHSCFLYLASVLVDEYAAFAEVLPQLINLGEVIASRSFVLFHEPQGFRNNPDTIDDLFRLAIRFVQRCPAAFFSQPFSRQLFECGLFALEVDHNEAHRSVTKFYIETLCSIKMAKSALNQYPAVEAVESLFREHGQQLVWHSLSGALFFVNNSLKKDIADVLFEAMTVYRELFTTWLSNAVQRLAHEHRLGATVEQLQNFHTKVLASTRTNELTAHLKDLCKLYS</sequence>
<dbReference type="AlphaFoldDB" id="A0A7E4VZI7"/>
<dbReference type="Proteomes" id="UP000492821">
    <property type="component" value="Unassembled WGS sequence"/>
</dbReference>
<dbReference type="Pfam" id="PF24138">
    <property type="entry name" value="TPR_TNPO3_IPO13_2nd"/>
    <property type="match status" value="1"/>
</dbReference>
<accession>A0A7E4VZI7</accession>
<feature type="domain" description="Importin N-terminal" evidence="1">
    <location>
        <begin position="25"/>
        <end position="91"/>
    </location>
</feature>